<feature type="compositionally biased region" description="Basic residues" evidence="1">
    <location>
        <begin position="23"/>
        <end position="38"/>
    </location>
</feature>
<protein>
    <submittedName>
        <fullName evidence="2">Uncharacterized protein</fullName>
    </submittedName>
</protein>
<gene>
    <name evidence="2" type="ORF">ACFFLE_00725</name>
</gene>
<accession>A0ABV5Z0J7</accession>
<organism evidence="2 3">
    <name type="scientific">Salinicoccus siamensis</name>
    <dbReference type="NCBI Taxonomy" id="381830"/>
    <lineage>
        <taxon>Bacteria</taxon>
        <taxon>Bacillati</taxon>
        <taxon>Bacillota</taxon>
        <taxon>Bacilli</taxon>
        <taxon>Bacillales</taxon>
        <taxon>Staphylococcaceae</taxon>
        <taxon>Salinicoccus</taxon>
    </lineage>
</organism>
<reference evidence="2 3" key="1">
    <citation type="submission" date="2024-09" db="EMBL/GenBank/DDBJ databases">
        <authorList>
            <person name="Sun Q."/>
            <person name="Mori K."/>
        </authorList>
    </citation>
    <scope>NUCLEOTIDE SEQUENCE [LARGE SCALE GENOMIC DNA]</scope>
    <source>
        <strain evidence="2 3">JCM 12822</strain>
    </source>
</reference>
<evidence type="ECO:0000313" key="2">
    <source>
        <dbReference type="EMBL" id="MFB9859631.1"/>
    </source>
</evidence>
<dbReference type="EMBL" id="JBHMAH010000003">
    <property type="protein sequence ID" value="MFB9859631.1"/>
    <property type="molecule type" value="Genomic_DNA"/>
</dbReference>
<sequence length="46" mass="5612">MPLWIDRQILRTKNMALTEKLHRNTKSKRRKAPGHKRKMEPSIRMQ</sequence>
<comment type="caution">
    <text evidence="2">The sequence shown here is derived from an EMBL/GenBank/DDBJ whole genome shotgun (WGS) entry which is preliminary data.</text>
</comment>
<evidence type="ECO:0000313" key="3">
    <source>
        <dbReference type="Proteomes" id="UP001589740"/>
    </source>
</evidence>
<keyword evidence="3" id="KW-1185">Reference proteome</keyword>
<dbReference type="Proteomes" id="UP001589740">
    <property type="component" value="Unassembled WGS sequence"/>
</dbReference>
<evidence type="ECO:0000256" key="1">
    <source>
        <dbReference type="SAM" id="MobiDB-lite"/>
    </source>
</evidence>
<feature type="region of interest" description="Disordered" evidence="1">
    <location>
        <begin position="23"/>
        <end position="46"/>
    </location>
</feature>
<name>A0ABV5Z0J7_9STAP</name>
<proteinExistence type="predicted"/>
<dbReference type="RefSeq" id="WP_380569269.1">
    <property type="nucleotide sequence ID" value="NZ_JBHMAH010000003.1"/>
</dbReference>